<sequence>HSCGICNTPLRHPAARKTCFGKHAETCARFHHTMFRIGRARSCDACKNSNERHLKRHKDLLSLITEIQQLNANDYIYLKPTPSDIHMAIHGYVEDSIHENLESMDRAMVKDLQLEHRIHQHGKGVTTHSPKICTILGQLGIRREQLCSSKDGCILLARVEKCVSEDIEAAANQARETLRRQLGYYKYADQRKYHSMLQEL</sequence>
<reference evidence="1" key="1">
    <citation type="submission" date="2021-12" db="EMBL/GenBank/DDBJ databases">
        <title>Convergent genome expansion in fungi linked to evolution of root-endophyte symbiosis.</title>
        <authorList>
            <consortium name="DOE Joint Genome Institute"/>
            <person name="Ke Y.-H."/>
            <person name="Bonito G."/>
            <person name="Liao H.-L."/>
            <person name="Looney B."/>
            <person name="Rojas-Flechas A."/>
            <person name="Nash J."/>
            <person name="Hameed K."/>
            <person name="Schadt C."/>
            <person name="Martin F."/>
            <person name="Crous P.W."/>
            <person name="Miettinen O."/>
            <person name="Magnuson J.K."/>
            <person name="Labbe J."/>
            <person name="Jacobson D."/>
            <person name="Doktycz M.J."/>
            <person name="Veneault-Fourrey C."/>
            <person name="Kuo A."/>
            <person name="Mondo S."/>
            <person name="Calhoun S."/>
            <person name="Riley R."/>
            <person name="Ohm R."/>
            <person name="LaButti K."/>
            <person name="Andreopoulos B."/>
            <person name="Pangilinan J."/>
            <person name="Nolan M."/>
            <person name="Tritt A."/>
            <person name="Clum A."/>
            <person name="Lipzen A."/>
            <person name="Daum C."/>
            <person name="Barry K."/>
            <person name="Grigoriev I.V."/>
            <person name="Vilgalys R."/>
        </authorList>
    </citation>
    <scope>NUCLEOTIDE SEQUENCE</scope>
    <source>
        <strain evidence="1">PMI_201</strain>
    </source>
</reference>
<name>A0AAD4KN71_9EURO</name>
<dbReference type="RefSeq" id="XP_046071458.1">
    <property type="nucleotide sequence ID" value="XM_046210039.1"/>
</dbReference>
<dbReference type="EMBL" id="JAJTJA010000007">
    <property type="protein sequence ID" value="KAH8696522.1"/>
    <property type="molecule type" value="Genomic_DNA"/>
</dbReference>
<dbReference type="AlphaFoldDB" id="A0AAD4KN71"/>
<feature type="non-terminal residue" evidence="1">
    <location>
        <position position="200"/>
    </location>
</feature>
<evidence type="ECO:0000313" key="2">
    <source>
        <dbReference type="Proteomes" id="UP001201262"/>
    </source>
</evidence>
<comment type="caution">
    <text evidence="1">The sequence shown here is derived from an EMBL/GenBank/DDBJ whole genome shotgun (WGS) entry which is preliminary data.</text>
</comment>
<gene>
    <name evidence="1" type="ORF">BGW36DRAFT_258084</name>
</gene>
<accession>A0AAD4KN71</accession>
<organism evidence="1 2">
    <name type="scientific">Talaromyces proteolyticus</name>
    <dbReference type="NCBI Taxonomy" id="1131652"/>
    <lineage>
        <taxon>Eukaryota</taxon>
        <taxon>Fungi</taxon>
        <taxon>Dikarya</taxon>
        <taxon>Ascomycota</taxon>
        <taxon>Pezizomycotina</taxon>
        <taxon>Eurotiomycetes</taxon>
        <taxon>Eurotiomycetidae</taxon>
        <taxon>Eurotiales</taxon>
        <taxon>Trichocomaceae</taxon>
        <taxon>Talaromyces</taxon>
        <taxon>Talaromyces sect. Bacilispori</taxon>
    </lineage>
</organism>
<keyword evidence="2" id="KW-1185">Reference proteome</keyword>
<proteinExistence type="predicted"/>
<evidence type="ECO:0000313" key="1">
    <source>
        <dbReference type="EMBL" id="KAH8696522.1"/>
    </source>
</evidence>
<dbReference type="GeneID" id="70240326"/>
<protein>
    <submittedName>
        <fullName evidence="1">Uncharacterized protein</fullName>
    </submittedName>
</protein>
<feature type="non-terminal residue" evidence="1">
    <location>
        <position position="1"/>
    </location>
</feature>
<dbReference type="Proteomes" id="UP001201262">
    <property type="component" value="Unassembled WGS sequence"/>
</dbReference>